<evidence type="ECO:0000313" key="4">
    <source>
        <dbReference type="WBParaSite" id="PDA_v2.g28375.t1"/>
    </source>
</evidence>
<dbReference type="PANTHER" id="PTHR14950">
    <property type="entry name" value="DICER-RELATED"/>
    <property type="match status" value="1"/>
</dbReference>
<dbReference type="InterPro" id="IPR000999">
    <property type="entry name" value="RNase_III_dom"/>
</dbReference>
<dbReference type="GO" id="GO:0004525">
    <property type="term" value="F:ribonuclease III activity"/>
    <property type="evidence" value="ECO:0007669"/>
    <property type="project" value="InterPro"/>
</dbReference>
<dbReference type="GO" id="GO:0006396">
    <property type="term" value="P:RNA processing"/>
    <property type="evidence" value="ECO:0007669"/>
    <property type="project" value="InterPro"/>
</dbReference>
<evidence type="ECO:0000259" key="2">
    <source>
        <dbReference type="PROSITE" id="PS50142"/>
    </source>
</evidence>
<name>A0A914QB07_9BILA</name>
<dbReference type="PROSITE" id="PS50142">
    <property type="entry name" value="RNASE_3_2"/>
    <property type="match status" value="1"/>
</dbReference>
<dbReference type="AlphaFoldDB" id="A0A914QB07"/>
<dbReference type="SMART" id="SM00535">
    <property type="entry name" value="RIBOc"/>
    <property type="match status" value="1"/>
</dbReference>
<protein>
    <submittedName>
        <fullName evidence="4">RNase III domain-containing protein</fullName>
    </submittedName>
</protein>
<dbReference type="PANTHER" id="PTHR14950:SF37">
    <property type="entry name" value="ENDORIBONUCLEASE DICER"/>
    <property type="match status" value="1"/>
</dbReference>
<dbReference type="WBParaSite" id="PDA_v2.g28375.t1">
    <property type="protein sequence ID" value="PDA_v2.g28375.t1"/>
    <property type="gene ID" value="PDA_v2.g28375"/>
</dbReference>
<organism evidence="3 4">
    <name type="scientific">Panagrolaimus davidi</name>
    <dbReference type="NCBI Taxonomy" id="227884"/>
    <lineage>
        <taxon>Eukaryota</taxon>
        <taxon>Metazoa</taxon>
        <taxon>Ecdysozoa</taxon>
        <taxon>Nematoda</taxon>
        <taxon>Chromadorea</taxon>
        <taxon>Rhabditida</taxon>
        <taxon>Tylenchina</taxon>
        <taxon>Panagrolaimomorpha</taxon>
        <taxon>Panagrolaimoidea</taxon>
        <taxon>Panagrolaimidae</taxon>
        <taxon>Panagrolaimus</taxon>
    </lineage>
</organism>
<keyword evidence="1" id="KW-0378">Hydrolase</keyword>
<evidence type="ECO:0000256" key="1">
    <source>
        <dbReference type="ARBA" id="ARBA00022801"/>
    </source>
</evidence>
<accession>A0A914QB07</accession>
<dbReference type="CDD" id="cd00593">
    <property type="entry name" value="RIBOc"/>
    <property type="match status" value="1"/>
</dbReference>
<sequence length="180" mass="20738">MLFDEYCVNTINDVQNNEVEIDTVTQIYHENELSKFEELLEYRFLNPLYLIRAFTHPSHELCATIGSNLELAFIGDPVLDELLLRDCEHRGFSNEQFEKCRRSILNNEHLGILAIRYGFDKYRLVRPGAVMCKKSNADLFEAVIGAVYLDAGKNMQVALEVSAKFLKPSKKEFLKSINLK</sequence>
<dbReference type="InterPro" id="IPR036389">
    <property type="entry name" value="RNase_III_sf"/>
</dbReference>
<keyword evidence="3" id="KW-1185">Reference proteome</keyword>
<dbReference type="Proteomes" id="UP000887578">
    <property type="component" value="Unplaced"/>
</dbReference>
<dbReference type="Pfam" id="PF14622">
    <property type="entry name" value="Ribonucleas_3_3"/>
    <property type="match status" value="1"/>
</dbReference>
<feature type="domain" description="RNase III" evidence="2">
    <location>
        <begin position="33"/>
        <end position="152"/>
    </location>
</feature>
<reference evidence="4" key="1">
    <citation type="submission" date="2022-11" db="UniProtKB">
        <authorList>
            <consortium name="WormBaseParasite"/>
        </authorList>
    </citation>
    <scope>IDENTIFICATION</scope>
</reference>
<evidence type="ECO:0000313" key="3">
    <source>
        <dbReference type="Proteomes" id="UP000887578"/>
    </source>
</evidence>
<proteinExistence type="predicted"/>
<dbReference type="SUPFAM" id="SSF69065">
    <property type="entry name" value="RNase III domain-like"/>
    <property type="match status" value="1"/>
</dbReference>
<dbReference type="Gene3D" id="1.10.1520.10">
    <property type="entry name" value="Ribonuclease III domain"/>
    <property type="match status" value="1"/>
</dbReference>